<dbReference type="Proteomes" id="UP000887569">
    <property type="component" value="Unplaced"/>
</dbReference>
<evidence type="ECO:0000313" key="3">
    <source>
        <dbReference type="WBParaSite" id="PgE530_g001_t01"/>
    </source>
</evidence>
<protein>
    <submittedName>
        <fullName evidence="3">Uncharacterized protein</fullName>
    </submittedName>
</protein>
<keyword evidence="1" id="KW-0732">Signal</keyword>
<evidence type="ECO:0000313" key="2">
    <source>
        <dbReference type="Proteomes" id="UP000887569"/>
    </source>
</evidence>
<sequence length="72" mass="8357">MLWLELLHLLQYPFLQIAEVSLIDFPMKTCGNSDTYMQGGARNGNHDSGAPHWSLFAYDCRKNHLQVFRQQC</sequence>
<feature type="signal peptide" evidence="1">
    <location>
        <begin position="1"/>
        <end position="18"/>
    </location>
</feature>
<dbReference type="WBParaSite" id="PgE530_g001_t01">
    <property type="protein sequence ID" value="PgE530_g001_t01"/>
    <property type="gene ID" value="PgE530_g001"/>
</dbReference>
<dbReference type="AlphaFoldDB" id="A0A915A452"/>
<feature type="chain" id="PRO_5037018872" evidence="1">
    <location>
        <begin position="19"/>
        <end position="72"/>
    </location>
</feature>
<name>A0A915A452_PARUN</name>
<keyword evidence="2" id="KW-1185">Reference proteome</keyword>
<proteinExistence type="predicted"/>
<accession>A0A915A452</accession>
<evidence type="ECO:0000256" key="1">
    <source>
        <dbReference type="SAM" id="SignalP"/>
    </source>
</evidence>
<organism evidence="2 3">
    <name type="scientific">Parascaris univalens</name>
    <name type="common">Nematode worm</name>
    <dbReference type="NCBI Taxonomy" id="6257"/>
    <lineage>
        <taxon>Eukaryota</taxon>
        <taxon>Metazoa</taxon>
        <taxon>Ecdysozoa</taxon>
        <taxon>Nematoda</taxon>
        <taxon>Chromadorea</taxon>
        <taxon>Rhabditida</taxon>
        <taxon>Spirurina</taxon>
        <taxon>Ascaridomorpha</taxon>
        <taxon>Ascaridoidea</taxon>
        <taxon>Ascarididae</taxon>
        <taxon>Parascaris</taxon>
    </lineage>
</organism>
<reference evidence="3" key="1">
    <citation type="submission" date="2022-11" db="UniProtKB">
        <authorList>
            <consortium name="WormBaseParasite"/>
        </authorList>
    </citation>
    <scope>IDENTIFICATION</scope>
</reference>